<reference evidence="2 3" key="1">
    <citation type="submission" date="2020-01" db="EMBL/GenBank/DDBJ databases">
        <title>Investigation of new actinobacteria for the biodesulphurisation of diesel fuel.</title>
        <authorList>
            <person name="Athi Narayanan S.M."/>
        </authorList>
    </citation>
    <scope>NUCLEOTIDE SEQUENCE [LARGE SCALE GENOMIC DNA]</scope>
    <source>
        <strain evidence="2 3">213E</strain>
    </source>
</reference>
<sequence length="101" mass="10559">AHLETLFAAWGQPGVNNPDDESSPAGDARATEVIAPAATAAAQTRDTRSQAQRNHDAVTAMLNAVFADGMLGKTNRGLPIQVIVKTESPGVSCRFLLSQEG</sequence>
<feature type="non-terminal residue" evidence="2">
    <location>
        <position position="1"/>
    </location>
</feature>
<name>A0A7K3LWP8_9ACTN</name>
<accession>A0A7K3LWP8</accession>
<protein>
    <submittedName>
        <fullName evidence="2">DUF222 domain-containing protein</fullName>
    </submittedName>
</protein>
<keyword evidence="3" id="KW-1185">Reference proteome</keyword>
<dbReference type="RefSeq" id="WP_162128974.1">
    <property type="nucleotide sequence ID" value="NZ_JAADZU010000221.1"/>
</dbReference>
<gene>
    <name evidence="2" type="ORF">GYA93_24650</name>
</gene>
<dbReference type="InterPro" id="IPR003870">
    <property type="entry name" value="DUF222"/>
</dbReference>
<dbReference type="Proteomes" id="UP000466307">
    <property type="component" value="Unassembled WGS sequence"/>
</dbReference>
<dbReference type="Pfam" id="PF02720">
    <property type="entry name" value="DUF222"/>
    <property type="match status" value="1"/>
</dbReference>
<organism evidence="2 3">
    <name type="scientific">Gordonia desulfuricans</name>
    <dbReference type="NCBI Taxonomy" id="89051"/>
    <lineage>
        <taxon>Bacteria</taxon>
        <taxon>Bacillati</taxon>
        <taxon>Actinomycetota</taxon>
        <taxon>Actinomycetes</taxon>
        <taxon>Mycobacteriales</taxon>
        <taxon>Gordoniaceae</taxon>
        <taxon>Gordonia</taxon>
    </lineage>
</organism>
<dbReference type="AlphaFoldDB" id="A0A7K3LWP8"/>
<comment type="caution">
    <text evidence="2">The sequence shown here is derived from an EMBL/GenBank/DDBJ whole genome shotgun (WGS) entry which is preliminary data.</text>
</comment>
<dbReference type="EMBL" id="JAADZU010000221">
    <property type="protein sequence ID" value="NDK92698.1"/>
    <property type="molecule type" value="Genomic_DNA"/>
</dbReference>
<evidence type="ECO:0000313" key="3">
    <source>
        <dbReference type="Proteomes" id="UP000466307"/>
    </source>
</evidence>
<evidence type="ECO:0000259" key="1">
    <source>
        <dbReference type="Pfam" id="PF02720"/>
    </source>
</evidence>
<evidence type="ECO:0000313" key="2">
    <source>
        <dbReference type="EMBL" id="NDK92698.1"/>
    </source>
</evidence>
<feature type="domain" description="DUF222" evidence="1">
    <location>
        <begin position="30"/>
        <end position="86"/>
    </location>
</feature>
<proteinExistence type="predicted"/>